<comment type="caution">
    <text evidence="1">The sequence shown here is derived from an EMBL/GenBank/DDBJ whole genome shotgun (WGS) entry which is preliminary data.</text>
</comment>
<name>A0A2G9IB53_9LAMI</name>
<gene>
    <name evidence="1" type="ORF">CDL12_00265</name>
</gene>
<sequence>MSYCHYPSLSLMASNTENLVFPSLVYFSLIKEHFNFSGSAIPQQNKLAIETHSEGLREYKEKLKYTRKLLQVVPFSTILNFHLLSLRPYSELKIQSQTQKTHTPQCLFV</sequence>
<keyword evidence="2" id="KW-1185">Reference proteome</keyword>
<accession>A0A2G9IB53</accession>
<protein>
    <submittedName>
        <fullName evidence="1">Uncharacterized protein</fullName>
    </submittedName>
</protein>
<organism evidence="1 2">
    <name type="scientific">Handroanthus impetiginosus</name>
    <dbReference type="NCBI Taxonomy" id="429701"/>
    <lineage>
        <taxon>Eukaryota</taxon>
        <taxon>Viridiplantae</taxon>
        <taxon>Streptophyta</taxon>
        <taxon>Embryophyta</taxon>
        <taxon>Tracheophyta</taxon>
        <taxon>Spermatophyta</taxon>
        <taxon>Magnoliopsida</taxon>
        <taxon>eudicotyledons</taxon>
        <taxon>Gunneridae</taxon>
        <taxon>Pentapetalae</taxon>
        <taxon>asterids</taxon>
        <taxon>lamiids</taxon>
        <taxon>Lamiales</taxon>
        <taxon>Bignoniaceae</taxon>
        <taxon>Crescentiina</taxon>
        <taxon>Tabebuia alliance</taxon>
        <taxon>Handroanthus</taxon>
    </lineage>
</organism>
<dbReference type="Proteomes" id="UP000231279">
    <property type="component" value="Unassembled WGS sequence"/>
</dbReference>
<dbReference type="AlphaFoldDB" id="A0A2G9IB53"/>
<dbReference type="EMBL" id="NKXS01000023">
    <property type="protein sequence ID" value="PIN26981.1"/>
    <property type="molecule type" value="Genomic_DNA"/>
</dbReference>
<proteinExistence type="predicted"/>
<evidence type="ECO:0000313" key="1">
    <source>
        <dbReference type="EMBL" id="PIN26981.1"/>
    </source>
</evidence>
<reference evidence="2" key="1">
    <citation type="journal article" date="2018" name="Gigascience">
        <title>Genome assembly of the Pink Ipe (Handroanthus impetiginosus, Bignoniaceae), a highly valued, ecologically keystone Neotropical timber forest tree.</title>
        <authorList>
            <person name="Silva-Junior O.B."/>
            <person name="Grattapaglia D."/>
            <person name="Novaes E."/>
            <person name="Collevatti R.G."/>
        </authorList>
    </citation>
    <scope>NUCLEOTIDE SEQUENCE [LARGE SCALE GENOMIC DNA]</scope>
    <source>
        <strain evidence="2">cv. UFG-1</strain>
    </source>
</reference>
<evidence type="ECO:0000313" key="2">
    <source>
        <dbReference type="Proteomes" id="UP000231279"/>
    </source>
</evidence>